<proteinExistence type="predicted"/>
<accession>A0ACC0W310</accession>
<evidence type="ECO:0000313" key="2">
    <source>
        <dbReference type="Proteomes" id="UP001163321"/>
    </source>
</evidence>
<name>A0ACC0W310_9STRA</name>
<dbReference type="Proteomes" id="UP001163321">
    <property type="component" value="Chromosome 4"/>
</dbReference>
<organism evidence="1 2">
    <name type="scientific">Peronosclerospora sorghi</name>
    <dbReference type="NCBI Taxonomy" id="230839"/>
    <lineage>
        <taxon>Eukaryota</taxon>
        <taxon>Sar</taxon>
        <taxon>Stramenopiles</taxon>
        <taxon>Oomycota</taxon>
        <taxon>Peronosporomycetes</taxon>
        <taxon>Peronosporales</taxon>
        <taxon>Peronosporaceae</taxon>
        <taxon>Peronosclerospora</taxon>
    </lineage>
</organism>
<dbReference type="EMBL" id="CM047583">
    <property type="protein sequence ID" value="KAI9913225.1"/>
    <property type="molecule type" value="Genomic_DNA"/>
</dbReference>
<comment type="caution">
    <text evidence="1">The sequence shown here is derived from an EMBL/GenBank/DDBJ whole genome shotgun (WGS) entry which is preliminary data.</text>
</comment>
<evidence type="ECO:0000313" key="1">
    <source>
        <dbReference type="EMBL" id="KAI9913225.1"/>
    </source>
</evidence>
<reference evidence="1 2" key="1">
    <citation type="journal article" date="2022" name="bioRxiv">
        <title>The genome of the oomycete Peronosclerospora sorghi, a cosmopolitan pathogen of maize and sorghum, is inflated with dispersed pseudogenes.</title>
        <authorList>
            <person name="Fletcher K."/>
            <person name="Martin F."/>
            <person name="Isakeit T."/>
            <person name="Cavanaugh K."/>
            <person name="Magill C."/>
            <person name="Michelmore R."/>
        </authorList>
    </citation>
    <scope>NUCLEOTIDE SEQUENCE [LARGE SCALE GENOMIC DNA]</scope>
    <source>
        <strain evidence="1">P6</strain>
    </source>
</reference>
<sequence>MDSTYKTNRFGMPLLNIVGITATYGTFNAGFAFIPYETEEEYVWALENFSVVAVPADIVTDREISLMNAISRYLHFGTNSTSRGEGNHFVLKRYLKIANSDLLMVLKNLERLLAARFTDLNADMESEKLVIAHSHKMALCIRLSRRSLSLPSTRCFNNMKGFSQIGDNEACADMFLKDLGFPVNTRSRPKSKGGGKFDAHDFHSQWYLHQNSLFAESGGA</sequence>
<protein>
    <submittedName>
        <fullName evidence="1">Uncharacterized protein</fullName>
    </submittedName>
</protein>
<gene>
    <name evidence="1" type="ORF">PsorP6_006225</name>
</gene>
<keyword evidence="2" id="KW-1185">Reference proteome</keyword>